<evidence type="ECO:0000256" key="6">
    <source>
        <dbReference type="ARBA" id="ARBA00023136"/>
    </source>
</evidence>
<accession>A0ABP7TRB6</accession>
<comment type="similarity">
    <text evidence="7">Belongs to the glycosyltransferase 87 family.</text>
</comment>
<feature type="transmembrane region" description="Helical" evidence="8">
    <location>
        <begin position="130"/>
        <end position="151"/>
    </location>
</feature>
<evidence type="ECO:0000256" key="4">
    <source>
        <dbReference type="ARBA" id="ARBA00022692"/>
    </source>
</evidence>
<keyword evidence="3" id="KW-0808">Transferase</keyword>
<feature type="transmembrane region" description="Helical" evidence="8">
    <location>
        <begin position="97"/>
        <end position="118"/>
    </location>
</feature>
<feature type="transmembrane region" description="Helical" evidence="8">
    <location>
        <begin position="179"/>
        <end position="199"/>
    </location>
</feature>
<feature type="transmembrane region" description="Helical" evidence="8">
    <location>
        <begin position="16"/>
        <end position="37"/>
    </location>
</feature>
<feature type="transmembrane region" description="Helical" evidence="8">
    <location>
        <begin position="211"/>
        <end position="233"/>
    </location>
</feature>
<keyword evidence="9" id="KW-0328">Glycosyltransferase</keyword>
<protein>
    <submittedName>
        <fullName evidence="9">Alpha-(1-2)-phosphatidylinositol mannoside mannosyltransferase</fullName>
    </submittedName>
</protein>
<name>A0ABP7TRB6_9PSEU</name>
<evidence type="ECO:0000256" key="1">
    <source>
        <dbReference type="ARBA" id="ARBA00004651"/>
    </source>
</evidence>
<feature type="transmembrane region" description="Helical" evidence="8">
    <location>
        <begin position="266"/>
        <end position="287"/>
    </location>
</feature>
<organism evidence="9 10">
    <name type="scientific">Allokutzneria multivorans</name>
    <dbReference type="NCBI Taxonomy" id="1142134"/>
    <lineage>
        <taxon>Bacteria</taxon>
        <taxon>Bacillati</taxon>
        <taxon>Actinomycetota</taxon>
        <taxon>Actinomycetes</taxon>
        <taxon>Pseudonocardiales</taxon>
        <taxon>Pseudonocardiaceae</taxon>
        <taxon>Allokutzneria</taxon>
    </lineage>
</organism>
<dbReference type="Proteomes" id="UP001501747">
    <property type="component" value="Unassembled WGS sequence"/>
</dbReference>
<gene>
    <name evidence="9" type="ORF">GCM10022247_64010</name>
</gene>
<feature type="transmembrane region" description="Helical" evidence="8">
    <location>
        <begin position="359"/>
        <end position="381"/>
    </location>
</feature>
<dbReference type="EMBL" id="BAABAL010000019">
    <property type="protein sequence ID" value="GAA4030110.1"/>
    <property type="molecule type" value="Genomic_DNA"/>
</dbReference>
<proteinExistence type="inferred from homology"/>
<evidence type="ECO:0000256" key="8">
    <source>
        <dbReference type="SAM" id="Phobius"/>
    </source>
</evidence>
<dbReference type="GO" id="GO:0016757">
    <property type="term" value="F:glycosyltransferase activity"/>
    <property type="evidence" value="ECO:0007669"/>
    <property type="project" value="UniProtKB-KW"/>
</dbReference>
<evidence type="ECO:0000256" key="7">
    <source>
        <dbReference type="ARBA" id="ARBA00024033"/>
    </source>
</evidence>
<evidence type="ECO:0000256" key="3">
    <source>
        <dbReference type="ARBA" id="ARBA00022679"/>
    </source>
</evidence>
<keyword evidence="6 8" id="KW-0472">Membrane</keyword>
<evidence type="ECO:0000313" key="9">
    <source>
        <dbReference type="EMBL" id="GAA4030110.1"/>
    </source>
</evidence>
<dbReference type="InterPro" id="IPR018584">
    <property type="entry name" value="GT87"/>
</dbReference>
<keyword evidence="5 8" id="KW-1133">Transmembrane helix</keyword>
<comment type="caution">
    <text evidence="9">The sequence shown here is derived from an EMBL/GenBank/DDBJ whole genome shotgun (WGS) entry which is preliminary data.</text>
</comment>
<evidence type="ECO:0000256" key="5">
    <source>
        <dbReference type="ARBA" id="ARBA00022989"/>
    </source>
</evidence>
<sequence>MSRSPLTRLDTCSRRSYCWFLAGAGAALVGVLCWRLLGSHRFYIDLEVYRLGVQTLWDGGDLYGPMPPTSAGIALPFIYPPFSTVVFAPFTLVPKGIAVIAAVATSLAAVAVTLYLVFGRVFPAASKRRRITLTALVLPLAIVLEPVRATIEFGQVNLWLMGLVAADCLVREPRWPRGMLVGIAAAIKVTPGGFILFFLLRKDFRAAMTTVATVVVTAAIGFVVAPAASVHYWSDTILGASGLSGSAFATNQTIAGELSRLEAGPVLTTLAWVVLLPTVLVAMAVIIRRVGPAQAMVANATGVLVLSPISWSHHWVWIVPALVVLVARARPWLALVPVFVVGPHSLLPAGGHREATWTWWQHLVGNAYLLIALLALFWTAVRLSPCSSRRRSPHG</sequence>
<evidence type="ECO:0000256" key="2">
    <source>
        <dbReference type="ARBA" id="ARBA00022475"/>
    </source>
</evidence>
<reference evidence="10" key="1">
    <citation type="journal article" date="2019" name="Int. J. Syst. Evol. Microbiol.">
        <title>The Global Catalogue of Microorganisms (GCM) 10K type strain sequencing project: providing services to taxonomists for standard genome sequencing and annotation.</title>
        <authorList>
            <consortium name="The Broad Institute Genomics Platform"/>
            <consortium name="The Broad Institute Genome Sequencing Center for Infectious Disease"/>
            <person name="Wu L."/>
            <person name="Ma J."/>
        </authorList>
    </citation>
    <scope>NUCLEOTIDE SEQUENCE [LARGE SCALE GENOMIC DNA]</scope>
    <source>
        <strain evidence="10">JCM 17342</strain>
    </source>
</reference>
<keyword evidence="2" id="KW-1003">Cell membrane</keyword>
<dbReference type="Pfam" id="PF09594">
    <property type="entry name" value="GT87"/>
    <property type="match status" value="1"/>
</dbReference>
<keyword evidence="4 8" id="KW-0812">Transmembrane</keyword>
<comment type="subcellular location">
    <subcellularLocation>
        <location evidence="1">Cell membrane</location>
        <topology evidence="1">Multi-pass membrane protein</topology>
    </subcellularLocation>
</comment>
<keyword evidence="10" id="KW-1185">Reference proteome</keyword>
<evidence type="ECO:0000313" key="10">
    <source>
        <dbReference type="Proteomes" id="UP001501747"/>
    </source>
</evidence>